<evidence type="ECO:0000259" key="4">
    <source>
        <dbReference type="Pfam" id="PF25881"/>
    </source>
</evidence>
<feature type="domain" description="YbhG-like alpha-helical hairpin" evidence="4">
    <location>
        <begin position="74"/>
        <end position="204"/>
    </location>
</feature>
<dbReference type="InterPro" id="IPR059052">
    <property type="entry name" value="HH_YbhG-like"/>
</dbReference>
<accession>A0A212L3Z1</accession>
<comment type="subcellular location">
    <subcellularLocation>
        <location evidence="1">Cell envelope</location>
    </subcellularLocation>
</comment>
<dbReference type="EMBL" id="FMJD01000002">
    <property type="protein sequence ID" value="SCM72069.1"/>
    <property type="molecule type" value="Genomic_DNA"/>
</dbReference>
<dbReference type="SUPFAM" id="SSF111369">
    <property type="entry name" value="HlyD-like secretion proteins"/>
    <property type="match status" value="2"/>
</dbReference>
<evidence type="ECO:0000256" key="3">
    <source>
        <dbReference type="SAM" id="Coils"/>
    </source>
</evidence>
<reference evidence="5" key="1">
    <citation type="submission" date="2016-08" db="EMBL/GenBank/DDBJ databases">
        <authorList>
            <person name="Seilhamer J.J."/>
        </authorList>
    </citation>
    <scope>NUCLEOTIDE SEQUENCE</scope>
    <source>
        <strain evidence="5">86</strain>
    </source>
</reference>
<dbReference type="Gene3D" id="2.40.30.170">
    <property type="match status" value="1"/>
</dbReference>
<dbReference type="AlphaFoldDB" id="A0A212L3Z1"/>
<dbReference type="InterPro" id="IPR050465">
    <property type="entry name" value="UPF0194_transport"/>
</dbReference>
<feature type="coiled-coil region" evidence="3">
    <location>
        <begin position="109"/>
        <end position="136"/>
    </location>
</feature>
<dbReference type="GO" id="GO:0030313">
    <property type="term" value="C:cell envelope"/>
    <property type="evidence" value="ECO:0007669"/>
    <property type="project" value="UniProtKB-SubCell"/>
</dbReference>
<protein>
    <recommendedName>
        <fullName evidence="4">YbhG-like alpha-helical hairpin domain-containing protein</fullName>
    </recommendedName>
</protein>
<dbReference type="PANTHER" id="PTHR32347">
    <property type="entry name" value="EFFLUX SYSTEM COMPONENT YKNX-RELATED"/>
    <property type="match status" value="1"/>
</dbReference>
<gene>
    <name evidence="5" type="ORF">KL86PLE_100451</name>
</gene>
<evidence type="ECO:0000313" key="5">
    <source>
        <dbReference type="EMBL" id="SCM72069.1"/>
    </source>
</evidence>
<dbReference type="Pfam" id="PF25881">
    <property type="entry name" value="HH_YBHG"/>
    <property type="match status" value="1"/>
</dbReference>
<name>A0A212L3Z1_9HYPH</name>
<evidence type="ECO:0000256" key="1">
    <source>
        <dbReference type="ARBA" id="ARBA00004196"/>
    </source>
</evidence>
<evidence type="ECO:0000256" key="2">
    <source>
        <dbReference type="ARBA" id="ARBA00023054"/>
    </source>
</evidence>
<keyword evidence="2 3" id="KW-0175">Coiled coil</keyword>
<organism evidence="5">
    <name type="scientific">uncultured Pleomorphomonas sp</name>
    <dbReference type="NCBI Taxonomy" id="442121"/>
    <lineage>
        <taxon>Bacteria</taxon>
        <taxon>Pseudomonadati</taxon>
        <taxon>Pseudomonadota</taxon>
        <taxon>Alphaproteobacteria</taxon>
        <taxon>Hyphomicrobiales</taxon>
        <taxon>Pleomorphomonadaceae</taxon>
        <taxon>Pleomorphomonas</taxon>
        <taxon>environmental samples</taxon>
    </lineage>
</organism>
<dbReference type="Gene3D" id="2.40.50.100">
    <property type="match status" value="1"/>
</dbReference>
<proteinExistence type="predicted"/>
<dbReference type="Gene3D" id="1.10.287.470">
    <property type="entry name" value="Helix hairpin bin"/>
    <property type="match status" value="1"/>
</dbReference>
<dbReference type="PANTHER" id="PTHR32347:SF29">
    <property type="entry name" value="UPF0194 MEMBRANE PROTEIN YBHG"/>
    <property type="match status" value="1"/>
</dbReference>
<sequence length="332" mass="35677">MKRSLVAILLIAAIAAAGWYWWSHRDADETGELVLHGNVDIRQVSLAFDNGGRITELTAEEGDRVKAGQIAGRLDTRALEIQARQTEANVEVQRQTLLKLRNGPRPEEIAQVRAQLASAEASAAHAEQDLSRATRLQAAGNGTISQQSYDQTQADARAAGAKVSELRAALQLEEAGSRAEEIAGAEAELKASEAGLDLLRLQIDQGLLRIPVDAVVRSRLHEPGDMVSSSSAVLALALTEPKWVRVYVGEPDLGKIRPGMAAQVFTDSQPDRPVAGKVGYISSVAEFTPKSVQTEELRTNLVYEVRVVVEDANDALRLGQPATVRLATGTAP</sequence>